<name>A0A9W9I2A8_9EURO</name>
<organism evidence="2 3">
    <name type="scientific">Penicillium capsulatum</name>
    <dbReference type="NCBI Taxonomy" id="69766"/>
    <lineage>
        <taxon>Eukaryota</taxon>
        <taxon>Fungi</taxon>
        <taxon>Dikarya</taxon>
        <taxon>Ascomycota</taxon>
        <taxon>Pezizomycotina</taxon>
        <taxon>Eurotiomycetes</taxon>
        <taxon>Eurotiomycetidae</taxon>
        <taxon>Eurotiales</taxon>
        <taxon>Aspergillaceae</taxon>
        <taxon>Penicillium</taxon>
    </lineage>
</organism>
<accession>A0A9W9I2A8</accession>
<dbReference type="EMBL" id="JAPQKO010000005">
    <property type="protein sequence ID" value="KAJ5162133.1"/>
    <property type="molecule type" value="Genomic_DNA"/>
</dbReference>
<reference evidence="2" key="1">
    <citation type="submission" date="2022-11" db="EMBL/GenBank/DDBJ databases">
        <authorList>
            <person name="Petersen C."/>
        </authorList>
    </citation>
    <scope>NUCLEOTIDE SEQUENCE</scope>
    <source>
        <strain evidence="2">IBT 21917</strain>
    </source>
</reference>
<keyword evidence="3" id="KW-1185">Reference proteome</keyword>
<reference evidence="2" key="2">
    <citation type="journal article" date="2023" name="IMA Fungus">
        <title>Comparative genomic study of the Penicillium genus elucidates a diverse pangenome and 15 lateral gene transfer events.</title>
        <authorList>
            <person name="Petersen C."/>
            <person name="Sorensen T."/>
            <person name="Nielsen M.R."/>
            <person name="Sondergaard T.E."/>
            <person name="Sorensen J.L."/>
            <person name="Fitzpatrick D.A."/>
            <person name="Frisvad J.C."/>
            <person name="Nielsen K.L."/>
        </authorList>
    </citation>
    <scope>NUCLEOTIDE SEQUENCE</scope>
    <source>
        <strain evidence="2">IBT 21917</strain>
    </source>
</reference>
<gene>
    <name evidence="2" type="ORF">N7492_007525</name>
</gene>
<evidence type="ECO:0000313" key="3">
    <source>
        <dbReference type="Proteomes" id="UP001146351"/>
    </source>
</evidence>
<evidence type="ECO:0000256" key="1">
    <source>
        <dbReference type="SAM" id="SignalP"/>
    </source>
</evidence>
<protein>
    <submittedName>
        <fullName evidence="2">Uncharacterized protein</fullName>
    </submittedName>
</protein>
<dbReference type="Proteomes" id="UP001146351">
    <property type="component" value="Unassembled WGS sequence"/>
</dbReference>
<feature type="chain" id="PRO_5040843483" evidence="1">
    <location>
        <begin position="17"/>
        <end position="299"/>
    </location>
</feature>
<dbReference type="AlphaFoldDB" id="A0A9W9I2A8"/>
<evidence type="ECO:0000313" key="2">
    <source>
        <dbReference type="EMBL" id="KAJ5162133.1"/>
    </source>
</evidence>
<sequence>MKFALSAALLASVAVALPTGSLPVSSSVVSSLSTAVPTGVPTSLPSGLPLDLPVPGPAGQADSMVMTVLDKAQKQIPVNFQNEKLANALSSKGLLGESASPVGQVIDTASSLPENPEQGIMAVKTNGQYMLVQVTSVVQPLLQEVFGTVSSLPVVGEVASVVESLLPIKRDALSGLNVQNAAGELIPVSLNDATLNKLTSLGDVESLKNGPLGTVVNTVKLNEVESVTKDLPANQVFTIVQNPGAVKEQVQVLVVQLESKASGVTGLVTGLLSSLGLGPVTETVGQVTGPATQALPVGV</sequence>
<comment type="caution">
    <text evidence="2">The sequence shown here is derived from an EMBL/GenBank/DDBJ whole genome shotgun (WGS) entry which is preliminary data.</text>
</comment>
<proteinExistence type="predicted"/>
<feature type="signal peptide" evidence="1">
    <location>
        <begin position="1"/>
        <end position="16"/>
    </location>
</feature>
<keyword evidence="1" id="KW-0732">Signal</keyword>